<dbReference type="KEGG" id="stha:NCTC11429_03803"/>
<gene>
    <name evidence="1" type="ORF">NCTC11429_03803</name>
</gene>
<dbReference type="STRING" id="1123265.GCA_000686625_04592"/>
<dbReference type="Proteomes" id="UP000308196">
    <property type="component" value="Chromosome"/>
</dbReference>
<dbReference type="AlphaFoldDB" id="A0A4U9VYT6"/>
<evidence type="ECO:0000313" key="1">
    <source>
        <dbReference type="EMBL" id="VTR49031.1"/>
    </source>
</evidence>
<evidence type="ECO:0000313" key="2">
    <source>
        <dbReference type="Proteomes" id="UP000308196"/>
    </source>
</evidence>
<sequence length="141" mass="15137">MTEKENHAILGGNSSGAGPAPEIKIDSNGRTYYVDNIGRVNYLADTNMLFEAIVDSGKSFATWVGAGYDLIKGSLGLPATAGSIGYNALEKVYNNWYTNYFAEGGYIRSNPGYNPWWNYSSSGNNNEGSGSTYPGEGLPPK</sequence>
<accession>A0A4U9VYT6</accession>
<protein>
    <submittedName>
        <fullName evidence="1">Uncharacterized protein</fullName>
    </submittedName>
</protein>
<dbReference type="GeneID" id="78464443"/>
<dbReference type="EMBL" id="LR590484">
    <property type="protein sequence ID" value="VTR49031.1"/>
    <property type="molecule type" value="Genomic_DNA"/>
</dbReference>
<name>A0A4U9VYT6_9SPHI</name>
<dbReference type="RefSeq" id="WP_028071186.1">
    <property type="nucleotide sequence ID" value="NZ_LR590484.1"/>
</dbReference>
<proteinExistence type="predicted"/>
<organism evidence="1 2">
    <name type="scientific">Sphingobacterium thalpophilum</name>
    <dbReference type="NCBI Taxonomy" id="259"/>
    <lineage>
        <taxon>Bacteria</taxon>
        <taxon>Pseudomonadati</taxon>
        <taxon>Bacteroidota</taxon>
        <taxon>Sphingobacteriia</taxon>
        <taxon>Sphingobacteriales</taxon>
        <taxon>Sphingobacteriaceae</taxon>
        <taxon>Sphingobacterium</taxon>
    </lineage>
</organism>
<reference evidence="1 2" key="1">
    <citation type="submission" date="2019-05" db="EMBL/GenBank/DDBJ databases">
        <authorList>
            <consortium name="Pathogen Informatics"/>
        </authorList>
    </citation>
    <scope>NUCLEOTIDE SEQUENCE [LARGE SCALE GENOMIC DNA]</scope>
    <source>
        <strain evidence="1 2">NCTC11429</strain>
    </source>
</reference>